<dbReference type="SMART" id="SM00823">
    <property type="entry name" value="PKS_PP"/>
    <property type="match status" value="1"/>
</dbReference>
<dbReference type="SUPFAM" id="SSF47336">
    <property type="entry name" value="ACP-like"/>
    <property type="match status" value="1"/>
</dbReference>
<dbReference type="Gene3D" id="3.30.559.30">
    <property type="entry name" value="Nonribosomal peptide synthetase, condensation domain"/>
    <property type="match status" value="2"/>
</dbReference>
<feature type="domain" description="Carrier" evidence="6">
    <location>
        <begin position="1034"/>
        <end position="1108"/>
    </location>
</feature>
<dbReference type="GO" id="GO:0005737">
    <property type="term" value="C:cytoplasm"/>
    <property type="evidence" value="ECO:0007669"/>
    <property type="project" value="TreeGrafter"/>
</dbReference>
<evidence type="ECO:0000259" key="6">
    <source>
        <dbReference type="PROSITE" id="PS50075"/>
    </source>
</evidence>
<evidence type="ECO:0000256" key="3">
    <source>
        <dbReference type="ARBA" id="ARBA00022450"/>
    </source>
</evidence>
<evidence type="ECO:0000256" key="5">
    <source>
        <dbReference type="SAM" id="MobiDB-lite"/>
    </source>
</evidence>
<dbReference type="PROSITE" id="PS00455">
    <property type="entry name" value="AMP_BINDING"/>
    <property type="match status" value="1"/>
</dbReference>
<dbReference type="GO" id="GO:0044550">
    <property type="term" value="P:secondary metabolite biosynthetic process"/>
    <property type="evidence" value="ECO:0007669"/>
    <property type="project" value="TreeGrafter"/>
</dbReference>
<dbReference type="Gene3D" id="3.30.300.30">
    <property type="match status" value="1"/>
</dbReference>
<reference evidence="7" key="1">
    <citation type="journal article" date="2014" name="Int. J. Syst. Evol. Microbiol.">
        <title>Complete genome sequence of Corynebacterium casei LMG S-19264T (=DSM 44701T), isolated from a smear-ripened cheese.</title>
        <authorList>
            <consortium name="US DOE Joint Genome Institute (JGI-PGF)"/>
            <person name="Walter F."/>
            <person name="Albersmeier A."/>
            <person name="Kalinowski J."/>
            <person name="Ruckert C."/>
        </authorList>
    </citation>
    <scope>NUCLEOTIDE SEQUENCE</scope>
    <source>
        <strain evidence="7">JCM 4784</strain>
    </source>
</reference>
<dbReference type="GO" id="GO:0043041">
    <property type="term" value="P:amino acid activation for nonribosomal peptide biosynthetic process"/>
    <property type="evidence" value="ECO:0007669"/>
    <property type="project" value="TreeGrafter"/>
</dbReference>
<keyword evidence="8" id="KW-1185">Reference proteome</keyword>
<name>A0A918ZNW0_9ACTN</name>
<comment type="cofactor">
    <cofactor evidence="1">
        <name>pantetheine 4'-phosphate</name>
        <dbReference type="ChEBI" id="CHEBI:47942"/>
    </cofactor>
</comment>
<dbReference type="Gene3D" id="3.30.559.10">
    <property type="entry name" value="Chloramphenicol acetyltransferase-like domain"/>
    <property type="match status" value="2"/>
</dbReference>
<dbReference type="GO" id="GO:0017000">
    <property type="term" value="P:antibiotic biosynthetic process"/>
    <property type="evidence" value="ECO:0007669"/>
    <property type="project" value="UniProtKB-ARBA"/>
</dbReference>
<dbReference type="FunFam" id="3.40.50.980:FF:000001">
    <property type="entry name" value="Non-ribosomal peptide synthetase"/>
    <property type="match status" value="1"/>
</dbReference>
<dbReference type="CDD" id="cd12117">
    <property type="entry name" value="A_NRPS_Srf_like"/>
    <property type="match status" value="1"/>
</dbReference>
<dbReference type="Pfam" id="PF00501">
    <property type="entry name" value="AMP-binding"/>
    <property type="match status" value="1"/>
</dbReference>
<dbReference type="InterPro" id="IPR010071">
    <property type="entry name" value="AA_adenyl_dom"/>
</dbReference>
<feature type="compositionally biased region" description="Basic and acidic residues" evidence="5">
    <location>
        <begin position="13"/>
        <end position="22"/>
    </location>
</feature>
<feature type="region of interest" description="Disordered" evidence="5">
    <location>
        <begin position="1200"/>
        <end position="1329"/>
    </location>
</feature>
<gene>
    <name evidence="7" type="ORF">GCM10018785_34250</name>
</gene>
<keyword evidence="3" id="KW-0596">Phosphopantetheine</keyword>
<dbReference type="NCBIfam" id="TIGR01733">
    <property type="entry name" value="AA-adenyl-dom"/>
    <property type="match status" value="1"/>
</dbReference>
<dbReference type="PROSITE" id="PS50075">
    <property type="entry name" value="CARRIER"/>
    <property type="match status" value="1"/>
</dbReference>
<evidence type="ECO:0000256" key="2">
    <source>
        <dbReference type="ARBA" id="ARBA00006432"/>
    </source>
</evidence>
<feature type="compositionally biased region" description="Basic and acidic residues" evidence="5">
    <location>
        <begin position="414"/>
        <end position="430"/>
    </location>
</feature>
<feature type="region of interest" description="Disordered" evidence="5">
    <location>
        <begin position="414"/>
        <end position="437"/>
    </location>
</feature>
<dbReference type="PANTHER" id="PTHR45527:SF1">
    <property type="entry name" value="FATTY ACID SYNTHASE"/>
    <property type="match status" value="1"/>
</dbReference>
<feature type="compositionally biased region" description="Low complexity" evidence="5">
    <location>
        <begin position="1220"/>
        <end position="1236"/>
    </location>
</feature>
<evidence type="ECO:0000256" key="1">
    <source>
        <dbReference type="ARBA" id="ARBA00001957"/>
    </source>
</evidence>
<accession>A0A918ZNW0</accession>
<protein>
    <recommendedName>
        <fullName evidence="6">Carrier domain-containing protein</fullName>
    </recommendedName>
</protein>
<dbReference type="InterPro" id="IPR001242">
    <property type="entry name" value="Condensation_dom"/>
</dbReference>
<feature type="compositionally biased region" description="Low complexity" evidence="5">
    <location>
        <begin position="1585"/>
        <end position="1596"/>
    </location>
</feature>
<dbReference type="SUPFAM" id="SSF52777">
    <property type="entry name" value="CoA-dependent acyltransferases"/>
    <property type="match status" value="4"/>
</dbReference>
<feature type="compositionally biased region" description="Low complexity" evidence="5">
    <location>
        <begin position="1295"/>
        <end position="1312"/>
    </location>
</feature>
<dbReference type="PANTHER" id="PTHR45527">
    <property type="entry name" value="NONRIBOSOMAL PEPTIDE SYNTHETASE"/>
    <property type="match status" value="1"/>
</dbReference>
<dbReference type="Pfam" id="PF00550">
    <property type="entry name" value="PP-binding"/>
    <property type="match status" value="1"/>
</dbReference>
<dbReference type="InterPro" id="IPR025110">
    <property type="entry name" value="AMP-bd_C"/>
</dbReference>
<keyword evidence="4" id="KW-0597">Phosphoprotein</keyword>
<dbReference type="Gene3D" id="3.40.50.1820">
    <property type="entry name" value="alpha/beta hydrolase"/>
    <property type="match status" value="1"/>
</dbReference>
<dbReference type="InterPro" id="IPR000873">
    <property type="entry name" value="AMP-dep_synth/lig_dom"/>
</dbReference>
<dbReference type="Gene3D" id="3.40.50.980">
    <property type="match status" value="2"/>
</dbReference>
<dbReference type="InterPro" id="IPR023213">
    <property type="entry name" value="CAT-like_dom_sf"/>
</dbReference>
<feature type="region of interest" description="Disordered" evidence="5">
    <location>
        <begin position="1576"/>
        <end position="1601"/>
    </location>
</feature>
<dbReference type="FunFam" id="3.30.300.30:FF:000010">
    <property type="entry name" value="Enterobactin synthetase component F"/>
    <property type="match status" value="1"/>
</dbReference>
<dbReference type="PROSITE" id="PS00012">
    <property type="entry name" value="PHOSPHOPANTETHEINE"/>
    <property type="match status" value="1"/>
</dbReference>
<dbReference type="InterPro" id="IPR009081">
    <property type="entry name" value="PP-bd_ACP"/>
</dbReference>
<evidence type="ECO:0000313" key="8">
    <source>
        <dbReference type="Proteomes" id="UP000608024"/>
    </source>
</evidence>
<comment type="caution">
    <text evidence="7">The sequence shown here is derived from an EMBL/GenBank/DDBJ whole genome shotgun (WGS) entry which is preliminary data.</text>
</comment>
<dbReference type="FunFam" id="1.10.1200.10:FF:000005">
    <property type="entry name" value="Nonribosomal peptide synthetase 1"/>
    <property type="match status" value="1"/>
</dbReference>
<dbReference type="InterPro" id="IPR020845">
    <property type="entry name" value="AMP-binding_CS"/>
</dbReference>
<dbReference type="InterPro" id="IPR036736">
    <property type="entry name" value="ACP-like_sf"/>
</dbReference>
<dbReference type="EMBL" id="BNBT01000046">
    <property type="protein sequence ID" value="GHE62424.1"/>
    <property type="molecule type" value="Genomic_DNA"/>
</dbReference>
<reference evidence="7" key="2">
    <citation type="submission" date="2020-09" db="EMBL/GenBank/DDBJ databases">
        <authorList>
            <person name="Sun Q."/>
            <person name="Ohkuma M."/>
        </authorList>
    </citation>
    <scope>NUCLEOTIDE SEQUENCE</scope>
    <source>
        <strain evidence="7">JCM 4784</strain>
    </source>
</reference>
<sequence length="1699" mass="175173">MAVTARTDGQEPAGRDSADRDSATPVPTPGQAPDPALSPRPSGLTSHADSEAGVGCDDQEPNGGKPDGQGSATSTAQAVLSVAGPLNPARLRASWQALAARHATLRAGFRPGAAGRCVLREVTLPWAEADLSGLPERAARAELDRLAAHERARRVDPADAPLPRLLLVRLAEGRHRLLLTYAHLPLDDRSLTVMLDELATTYAAGADTSSLPPVMSPTAYAAWLDRQDKEAARAAWRAEFADAEEPTLIGGTPPGPREGEPPQGTPQQPVVPSLLASTAGDAEAPVRTSVHLSPEASAALTRLARDHDLPLSTVVWGAWALVLARPAGRTDVVFGATVACRPPEPPGAASAVGPFGTTIPVRVRLDPAQPVVRLLTTLQERRAALLPHRHLGLAGIQEAAGPGAAFDTLLVDEGHPRDEHRPCDEDRPRDAGAAPRSGAVTFTPVEHHRAARYPLTVGVVPGTRLRVDVTRRPGLVDRELGDAVGDMLTRVLEQIAADPSLPLGRVAVLTGPARAPVRADRGATAGGAPAGPVPELIARQVATTPGATAVTDGERHLSHAELWQASGRVAGLLAGLGVGRGDLVAVAMERSAGLVAALLGVWRAGAAYVPVDTSAPTARNARLLRDGAPAVVLCTRSTRGAVPASGAHVVVLDEPATERESAARGDGPAVRVGPDDVAYVMYTSGSTGVPKGVAVPHGSVAALVGQAQWGVGPGDAVLMHAPHAFDVSLYEVWVPLAAGARVVVAGPGPVDAARVRAYAAQGVTRLHLTAGAFRVVAADTPGCLGGLREVLTGGDVVPAASVARVRAACPDLTVRHLYGPTEATLCATWHTWRPGEPVGPVLPIGRPLPGRRAYVLDAFLLPVPPGVVGELYVAGGGLAQGYRGRPGPTAERFVACPYTPGGRMYRTGDLARWTGDGTLVFAGRADEQVKIRGFRVEPGEVEAVLAACPGVAQAVVTAPRSGPGERRLTGYVVADGQPVDGAAVRRYAAAALPAYMVPAVVLVLDELPVTRNGKVDRAALPAPDLTGDAVAEGTPRTDAEATLCRLFADVLGVARVGVGDSFFELGGDSLLAMRLAARARRAHLAFASQDVFAHETPAALAAVAARAAARAGSDEGVGEVPWTPVMRELGEWAAHPEFAQWTVVGAPPGLGRDVLAAGLGVVLDAHPMLRARTTDRRVLVAGPPGTVDAGALVTRVDATEATPVDTAPDRPPAPVAPTGDAPSPDTATDEAAPTEASRTEATCAEASRTQAAPTEAALTGASSTEAIRAEAPRAQAARTEAMRSQAAPTEAAPIETSRTEAALAEASRTEAAPTEASRAQASRAHTAPTEAALDRVACRVARDAVRRLDPASGVLLQAVWLDAGPRRVGRLVLVVHRLVVDAASWRILLSDLRTACEAVAAVREPAPEPERTSFRRWAECLTARARTDHRAAEPEAGTAALDTPQTALARRAFDPRRDTVASLEHRSWTLSPGPTGTLLTRTTALFDCTPHEVLLAGLAGALAHGRGVTTYLVDVEEDGRTAAGDGAQLARTIGWFTRTRPVRLDLGGIDLPEALSGGPAAGALLAAVREQARAVPADATGHGLPRAPRPGTASPRAAPPRPPIGFTFLDRLPGGATPRAAAAWEPAGDPACGGCAPPGMPVRHVLEASAAVRATPDGPALTLTLSWPGALLDTAAAAGTGATWRAALTAVAARTGGRA</sequence>
<dbReference type="Proteomes" id="UP000608024">
    <property type="component" value="Unassembled WGS sequence"/>
</dbReference>
<evidence type="ECO:0000313" key="7">
    <source>
        <dbReference type="EMBL" id="GHE62424.1"/>
    </source>
</evidence>
<dbReference type="InterPro" id="IPR006162">
    <property type="entry name" value="Ppantetheine_attach_site"/>
</dbReference>
<dbReference type="GO" id="GO:0031177">
    <property type="term" value="F:phosphopantetheine binding"/>
    <property type="evidence" value="ECO:0007669"/>
    <property type="project" value="InterPro"/>
</dbReference>
<dbReference type="InterPro" id="IPR029058">
    <property type="entry name" value="AB_hydrolase_fold"/>
</dbReference>
<dbReference type="GO" id="GO:0003824">
    <property type="term" value="F:catalytic activity"/>
    <property type="evidence" value="ECO:0007669"/>
    <property type="project" value="InterPro"/>
</dbReference>
<proteinExistence type="inferred from homology"/>
<feature type="compositionally biased region" description="Pro residues" evidence="5">
    <location>
        <begin position="26"/>
        <end position="38"/>
    </location>
</feature>
<dbReference type="GO" id="GO:0008610">
    <property type="term" value="P:lipid biosynthetic process"/>
    <property type="evidence" value="ECO:0007669"/>
    <property type="project" value="UniProtKB-ARBA"/>
</dbReference>
<dbReference type="Pfam" id="PF00668">
    <property type="entry name" value="Condensation"/>
    <property type="match status" value="2"/>
</dbReference>
<dbReference type="InterPro" id="IPR020806">
    <property type="entry name" value="PKS_PP-bd"/>
</dbReference>
<evidence type="ECO:0000256" key="4">
    <source>
        <dbReference type="ARBA" id="ARBA00022553"/>
    </source>
</evidence>
<feature type="compositionally biased region" description="Low complexity" evidence="5">
    <location>
        <begin position="261"/>
        <end position="271"/>
    </location>
</feature>
<comment type="similarity">
    <text evidence="2">Belongs to the ATP-dependent AMP-binding enzyme family.</text>
</comment>
<dbReference type="InterPro" id="IPR045851">
    <property type="entry name" value="AMP-bd_C_sf"/>
</dbReference>
<dbReference type="Gene3D" id="2.30.38.10">
    <property type="entry name" value="Luciferase, Domain 3"/>
    <property type="match status" value="1"/>
</dbReference>
<dbReference type="Pfam" id="PF13193">
    <property type="entry name" value="AMP-binding_C"/>
    <property type="match status" value="1"/>
</dbReference>
<dbReference type="SUPFAM" id="SSF56801">
    <property type="entry name" value="Acetyl-CoA synthetase-like"/>
    <property type="match status" value="1"/>
</dbReference>
<feature type="region of interest" description="Disordered" evidence="5">
    <location>
        <begin position="243"/>
        <end position="271"/>
    </location>
</feature>
<organism evidence="7 8">
    <name type="scientific">Streptomyces longispororuber</name>
    <dbReference type="NCBI Taxonomy" id="68230"/>
    <lineage>
        <taxon>Bacteria</taxon>
        <taxon>Bacillati</taxon>
        <taxon>Actinomycetota</taxon>
        <taxon>Actinomycetes</taxon>
        <taxon>Kitasatosporales</taxon>
        <taxon>Streptomycetaceae</taxon>
        <taxon>Streptomyces</taxon>
    </lineage>
</organism>
<feature type="region of interest" description="Disordered" evidence="5">
    <location>
        <begin position="1"/>
        <end position="75"/>
    </location>
</feature>